<evidence type="ECO:0000256" key="7">
    <source>
        <dbReference type="ARBA" id="ARBA00040894"/>
    </source>
</evidence>
<dbReference type="KEGG" id="cwa:CwatDRAFT_1335"/>
<comment type="catalytic activity">
    <reaction evidence="9">
        <text>an NDP-alpha-D-glucose + (2R)-3-phosphoglycerate = (2R)-2-O-(alpha-D-glucopyranosyl)-3-phospho-glycerate + a ribonucleoside 5'-diphosphate + H(+)</text>
        <dbReference type="Rhea" id="RHEA:47244"/>
        <dbReference type="ChEBI" id="CHEBI:15378"/>
        <dbReference type="ChEBI" id="CHEBI:57930"/>
        <dbReference type="ChEBI" id="CHEBI:58272"/>
        <dbReference type="ChEBI" id="CHEBI:62600"/>
        <dbReference type="ChEBI" id="CHEBI:76533"/>
        <dbReference type="EC" id="2.4.1.266"/>
    </reaction>
    <physiologicalReaction direction="left-to-right" evidence="9">
        <dbReference type="Rhea" id="RHEA:47245"/>
    </physiologicalReaction>
</comment>
<evidence type="ECO:0000313" key="11">
    <source>
        <dbReference type="EMBL" id="EAM48938.1"/>
    </source>
</evidence>
<evidence type="ECO:0000313" key="12">
    <source>
        <dbReference type="Proteomes" id="UP000003922"/>
    </source>
</evidence>
<name>Q4BYE7_CROWT</name>
<evidence type="ECO:0000256" key="2">
    <source>
        <dbReference type="ARBA" id="ARBA00006739"/>
    </source>
</evidence>
<keyword evidence="3" id="KW-0328">Glycosyltransferase</keyword>
<organism evidence="11 12">
    <name type="scientific">Crocosphaera watsonii WH 8501</name>
    <dbReference type="NCBI Taxonomy" id="165597"/>
    <lineage>
        <taxon>Bacteria</taxon>
        <taxon>Bacillati</taxon>
        <taxon>Cyanobacteriota</taxon>
        <taxon>Cyanophyceae</taxon>
        <taxon>Oscillatoriophycideae</taxon>
        <taxon>Chroococcales</taxon>
        <taxon>Aphanothecaceae</taxon>
        <taxon>Crocosphaera</taxon>
    </lineage>
</organism>
<evidence type="ECO:0000256" key="5">
    <source>
        <dbReference type="ARBA" id="ARBA00022842"/>
    </source>
</evidence>
<gene>
    <name evidence="11" type="ORF">CwatDRAFT_1335</name>
</gene>
<comment type="caution">
    <text evidence="11">The sequence shown here is derived from an EMBL/GenBank/DDBJ whole genome shotgun (WGS) entry which is preliminary data.</text>
</comment>
<evidence type="ECO:0000256" key="8">
    <source>
        <dbReference type="ARBA" id="ARBA00048689"/>
    </source>
</evidence>
<comment type="cofactor">
    <cofactor evidence="1">
        <name>Mg(2+)</name>
        <dbReference type="ChEBI" id="CHEBI:18420"/>
    </cofactor>
</comment>
<evidence type="ECO:0000256" key="4">
    <source>
        <dbReference type="ARBA" id="ARBA00022679"/>
    </source>
</evidence>
<dbReference type="OrthoDB" id="9812327at2"/>
<evidence type="ECO:0000256" key="6">
    <source>
        <dbReference type="ARBA" id="ARBA00039022"/>
    </source>
</evidence>
<dbReference type="AlphaFoldDB" id="Q4BYE7"/>
<dbReference type="Proteomes" id="UP000003922">
    <property type="component" value="Unassembled WGS sequence"/>
</dbReference>
<dbReference type="RefSeq" id="WP_007307311.1">
    <property type="nucleotide sequence ID" value="NZ_AADV02000104.1"/>
</dbReference>
<dbReference type="GO" id="GO:0016757">
    <property type="term" value="F:glycosyltransferase activity"/>
    <property type="evidence" value="ECO:0007669"/>
    <property type="project" value="UniProtKB-KW"/>
</dbReference>
<comment type="catalytic activity">
    <reaction evidence="8">
        <text>(2R)-3-phosphoglycerate + UDP-alpha-D-glucose = (2R)-2-O-(alpha-D-glucopyranosyl)-3-phospho-glycerate + UDP + H(+)</text>
        <dbReference type="Rhea" id="RHEA:31319"/>
        <dbReference type="ChEBI" id="CHEBI:15378"/>
        <dbReference type="ChEBI" id="CHEBI:58223"/>
        <dbReference type="ChEBI" id="CHEBI:58272"/>
        <dbReference type="ChEBI" id="CHEBI:58885"/>
        <dbReference type="ChEBI" id="CHEBI:62600"/>
        <dbReference type="EC" id="2.4.1.266"/>
    </reaction>
    <physiologicalReaction direction="left-to-right" evidence="8">
        <dbReference type="Rhea" id="RHEA:31320"/>
    </physiologicalReaction>
</comment>
<dbReference type="PANTHER" id="PTHR48090">
    <property type="entry name" value="UNDECAPRENYL-PHOSPHATE 4-DEOXY-4-FORMAMIDO-L-ARABINOSE TRANSFERASE-RELATED"/>
    <property type="match status" value="1"/>
</dbReference>
<feature type="domain" description="Glycosyltransferase 2-like" evidence="10">
    <location>
        <begin position="6"/>
        <end position="116"/>
    </location>
</feature>
<dbReference type="InterPro" id="IPR029044">
    <property type="entry name" value="Nucleotide-diphossugar_trans"/>
</dbReference>
<reference evidence="11" key="1">
    <citation type="submission" date="2004-02" db="EMBL/GenBank/DDBJ databases">
        <authorList>
            <consortium name="DOE Joint Genome Institute"/>
        </authorList>
    </citation>
    <scope>NUCLEOTIDE SEQUENCE [LARGE SCALE GENOMIC DNA]</scope>
    <source>
        <strain evidence="11">WH 8501</strain>
    </source>
</reference>
<evidence type="ECO:0000256" key="3">
    <source>
        <dbReference type="ARBA" id="ARBA00022676"/>
    </source>
</evidence>
<sequence>MKRNLSIIVPAHNESDKIEVTVKEIISVASETLDEYEILIVNDGSTDNTGVVADNLAYQYEKVAVIHQETNRGVGAAYIAGLWAANYEYLTLVPGDNAFHISGIENLFEAVGTAELVVSYRNNMQVRTLLRRLLSIACTLSMQILTGCRIRDAHSLYVYPVFLARQIRVNPGYGYHIESLSKLLIRSKSSVEVPVRLNPKPDTSSGVMRPKVVFSLIMTMVRQYYERLNRWSNLKHSYPTKNKPREVSKY</sequence>
<protein>
    <recommendedName>
        <fullName evidence="7">Glucosyl-3-phosphoglycerate synthase</fullName>
        <ecNumber evidence="6">2.4.1.266</ecNumber>
    </recommendedName>
</protein>
<dbReference type="Pfam" id="PF00535">
    <property type="entry name" value="Glycos_transf_2"/>
    <property type="match status" value="1"/>
</dbReference>
<keyword evidence="5" id="KW-0460">Magnesium</keyword>
<dbReference type="EMBL" id="AADV02000104">
    <property type="protein sequence ID" value="EAM48938.1"/>
    <property type="molecule type" value="Genomic_DNA"/>
</dbReference>
<accession>Q4BYE7</accession>
<dbReference type="InterPro" id="IPR050256">
    <property type="entry name" value="Glycosyltransferase_2"/>
</dbReference>
<proteinExistence type="inferred from homology"/>
<reference evidence="11" key="3">
    <citation type="submission" date="2016-12" db="EMBL/GenBank/DDBJ databases">
        <title>Annotation of the draft genome assembly of Crocosphaera watsonii WH 8501.</title>
        <authorList>
            <consortium name="US DOE Joint Genome Institute (JGI-ORNL)"/>
            <person name="Larimer F."/>
            <person name="Land M."/>
        </authorList>
    </citation>
    <scope>NUCLEOTIDE SEQUENCE</scope>
    <source>
        <strain evidence="11">WH 8501</strain>
    </source>
</reference>
<keyword evidence="4 11" id="KW-0808">Transferase</keyword>
<dbReference type="EC" id="2.4.1.266" evidence="6"/>
<evidence type="ECO:0000256" key="9">
    <source>
        <dbReference type="ARBA" id="ARBA00048997"/>
    </source>
</evidence>
<dbReference type="Gene3D" id="3.90.550.10">
    <property type="entry name" value="Spore Coat Polysaccharide Biosynthesis Protein SpsA, Chain A"/>
    <property type="match status" value="1"/>
</dbReference>
<dbReference type="SUPFAM" id="SSF53448">
    <property type="entry name" value="Nucleotide-diphospho-sugar transferases"/>
    <property type="match status" value="1"/>
</dbReference>
<dbReference type="CDD" id="cd04179">
    <property type="entry name" value="DPM_DPG-synthase_like"/>
    <property type="match status" value="1"/>
</dbReference>
<evidence type="ECO:0000259" key="10">
    <source>
        <dbReference type="Pfam" id="PF00535"/>
    </source>
</evidence>
<reference evidence="11" key="2">
    <citation type="submission" date="2005-06" db="EMBL/GenBank/DDBJ databases">
        <title>Sequencing of the draft genome and assembly of Crocosphaera watsonii WH 8501.</title>
        <authorList>
            <consortium name="US DOE Joint Genome Institute (JGI-PGF)"/>
            <person name="Copeland A."/>
            <person name="Lucas S."/>
            <person name="Lapidus A."/>
            <person name="Barry K."/>
            <person name="Detter C."/>
            <person name="Glavina T."/>
            <person name="Hammon N."/>
            <person name="Israni S."/>
            <person name="Pitluck S."/>
            <person name="Richardson P."/>
        </authorList>
    </citation>
    <scope>NUCLEOTIDE SEQUENCE [LARGE SCALE GENOMIC DNA]</scope>
    <source>
        <strain evidence="11">WH 8501</strain>
    </source>
</reference>
<evidence type="ECO:0000256" key="1">
    <source>
        <dbReference type="ARBA" id="ARBA00001946"/>
    </source>
</evidence>
<dbReference type="PANTHER" id="PTHR48090:SF10">
    <property type="entry name" value="GLUCOSYL-3-PHOSPHOGLYCERATE SYNTHASE"/>
    <property type="match status" value="1"/>
</dbReference>
<keyword evidence="12" id="KW-1185">Reference proteome</keyword>
<comment type="similarity">
    <text evidence="2">Belongs to the glycosyltransferase 2 family.</text>
</comment>
<dbReference type="InterPro" id="IPR001173">
    <property type="entry name" value="Glyco_trans_2-like"/>
</dbReference>